<evidence type="ECO:0000256" key="3">
    <source>
        <dbReference type="ARBA" id="ARBA00022694"/>
    </source>
</evidence>
<feature type="binding site" evidence="9">
    <location>
        <position position="122"/>
    </location>
    <ligand>
        <name>ATP</name>
        <dbReference type="ChEBI" id="CHEBI:30616"/>
    </ligand>
</feature>
<feature type="domain" description="tRNA-specific 2-thiouridylase MnmA-like central" evidence="11">
    <location>
        <begin position="204"/>
        <end position="270"/>
    </location>
</feature>
<evidence type="ECO:0000256" key="2">
    <source>
        <dbReference type="ARBA" id="ARBA00022679"/>
    </source>
</evidence>
<feature type="active site" description="Cysteine persulfide intermediate" evidence="9">
    <location>
        <position position="196"/>
    </location>
</feature>
<evidence type="ECO:0000313" key="13">
    <source>
        <dbReference type="Proteomes" id="UP000178572"/>
    </source>
</evidence>
<dbReference type="SUPFAM" id="SSF52402">
    <property type="entry name" value="Adenine nucleotide alpha hydrolases-like"/>
    <property type="match status" value="1"/>
</dbReference>
<dbReference type="GO" id="GO:0005737">
    <property type="term" value="C:cytoplasm"/>
    <property type="evidence" value="ECO:0007669"/>
    <property type="project" value="UniProtKB-SubCell"/>
</dbReference>
<comment type="caution">
    <text evidence="9">Lacks conserved residue(s) required for the propagation of feature annotation.</text>
</comment>
<evidence type="ECO:0000259" key="10">
    <source>
        <dbReference type="Pfam" id="PF20258"/>
    </source>
</evidence>
<dbReference type="InterPro" id="IPR014729">
    <property type="entry name" value="Rossmann-like_a/b/a_fold"/>
</dbReference>
<keyword evidence="6 9" id="KW-0694">RNA-binding</keyword>
<dbReference type="HAMAP" id="MF_00144">
    <property type="entry name" value="tRNA_thiouridyl_MnmA"/>
    <property type="match status" value="1"/>
</dbReference>
<dbReference type="Proteomes" id="UP000178572">
    <property type="component" value="Unassembled WGS sequence"/>
</dbReference>
<dbReference type="Gene3D" id="3.40.50.620">
    <property type="entry name" value="HUPs"/>
    <property type="match status" value="1"/>
</dbReference>
<dbReference type="GO" id="GO:0103016">
    <property type="term" value="F:tRNA-uridine 2-sulfurtransferase activity"/>
    <property type="evidence" value="ECO:0007669"/>
    <property type="project" value="UniProtKB-EC"/>
</dbReference>
<dbReference type="PANTHER" id="PTHR11933">
    <property type="entry name" value="TRNA 5-METHYLAMINOMETHYL-2-THIOURIDYLATE -METHYLTRANSFERASE"/>
    <property type="match status" value="1"/>
</dbReference>
<feature type="region of interest" description="Interaction with tRNA" evidence="9">
    <location>
        <begin position="303"/>
        <end position="304"/>
    </location>
</feature>
<dbReference type="CDD" id="cd01998">
    <property type="entry name" value="MnmA_TRMU-like"/>
    <property type="match status" value="1"/>
</dbReference>
<dbReference type="Pfam" id="PF20258">
    <property type="entry name" value="tRNA_Me_trans_C"/>
    <property type="match status" value="1"/>
</dbReference>
<feature type="domain" description="tRNA-specific 2-thiouridylase MnmA-like C-terminal" evidence="10">
    <location>
        <begin position="278"/>
        <end position="350"/>
    </location>
</feature>
<dbReference type="GO" id="GO:0002143">
    <property type="term" value="P:tRNA wobble position uridine thiolation"/>
    <property type="evidence" value="ECO:0007669"/>
    <property type="project" value="TreeGrafter"/>
</dbReference>
<feature type="region of interest" description="Interaction with target base in tRNA" evidence="9">
    <location>
        <begin position="93"/>
        <end position="95"/>
    </location>
</feature>
<keyword evidence="3 9" id="KW-0819">tRNA processing</keyword>
<dbReference type="InterPro" id="IPR023382">
    <property type="entry name" value="MnmA-like_central_sf"/>
</dbReference>
<keyword evidence="4 9" id="KW-0547">Nucleotide-binding</keyword>
<comment type="similarity">
    <text evidence="9">Belongs to the MnmA/TRMU family.</text>
</comment>
<dbReference type="Gene3D" id="2.40.30.10">
    <property type="entry name" value="Translation factors"/>
    <property type="match status" value="1"/>
</dbReference>
<dbReference type="Gene3D" id="2.30.30.280">
    <property type="entry name" value="Adenine nucleotide alpha hydrolases-like domains"/>
    <property type="match status" value="1"/>
</dbReference>
<dbReference type="InterPro" id="IPR046884">
    <property type="entry name" value="MnmA-like_central"/>
</dbReference>
<name>A0A1F6E1I4_9BACT</name>
<feature type="site" description="Interaction with tRNA" evidence="9">
    <location>
        <position position="123"/>
    </location>
</feature>
<feature type="site" description="Interaction with tRNA" evidence="9">
    <location>
        <position position="334"/>
    </location>
</feature>
<organism evidence="12 13">
    <name type="scientific">Candidatus Kaiserbacteria bacterium RIFCSPHIGHO2_02_FULL_59_21</name>
    <dbReference type="NCBI Taxonomy" id="1798500"/>
    <lineage>
        <taxon>Bacteria</taxon>
        <taxon>Candidatus Kaiseribacteriota</taxon>
    </lineage>
</organism>
<reference evidence="12 13" key="1">
    <citation type="journal article" date="2016" name="Nat. Commun.">
        <title>Thousands of microbial genomes shed light on interconnected biogeochemical processes in an aquifer system.</title>
        <authorList>
            <person name="Anantharaman K."/>
            <person name="Brown C.T."/>
            <person name="Hug L.A."/>
            <person name="Sharon I."/>
            <person name="Castelle C.J."/>
            <person name="Probst A.J."/>
            <person name="Thomas B.C."/>
            <person name="Singh A."/>
            <person name="Wilkins M.J."/>
            <person name="Karaoz U."/>
            <person name="Brodie E.L."/>
            <person name="Williams K.H."/>
            <person name="Hubbard S.S."/>
            <person name="Banfield J.F."/>
        </authorList>
    </citation>
    <scope>NUCLEOTIDE SEQUENCE [LARGE SCALE GENOMIC DNA]</scope>
</reference>
<dbReference type="NCBIfam" id="NF001138">
    <property type="entry name" value="PRK00143.1"/>
    <property type="match status" value="1"/>
</dbReference>
<sequence length="355" mass="38909">MTAMTVFVGLSGGVDSAVSAALLKEQGHDVVGAFIKIWQPEFIECAWREDRLDAMRVAARLGIPFREIDLSEEYKREVADGMIADYARGLTPNPDVLCNSSIKFGHFLKWALAEGAEKIATGHYARIRHNDIVSRYGLLRGRDAAKDQSYFLWQIGQAELSRALFPIGDLTKREVRALAKKFRLPNADKPDSQGLCFAGDMAMEDFLARFIPLAPGPVADMQGRVIGEHRGAALYTVGERHGFSVRSAPRESAHYVVSVDLKRNTVVVSKDRADAERKKVFLEHAHWIGGAPTLPLTASVQARYRETPVPATIRKEGGRIAAYAETPRLFAPGQSLVIYAGEECLGGGTIAASSQ</sequence>
<dbReference type="NCBIfam" id="TIGR00420">
    <property type="entry name" value="trmU"/>
    <property type="match status" value="1"/>
</dbReference>
<dbReference type="STRING" id="1798500.A3C21_00190"/>
<comment type="caution">
    <text evidence="12">The sequence shown here is derived from an EMBL/GenBank/DDBJ whole genome shotgun (WGS) entry which is preliminary data.</text>
</comment>
<dbReference type="InterPro" id="IPR004506">
    <property type="entry name" value="MnmA-like"/>
</dbReference>
<dbReference type="PANTHER" id="PTHR11933:SF5">
    <property type="entry name" value="MITOCHONDRIAL TRNA-SPECIFIC 2-THIOURIDYLASE 1"/>
    <property type="match status" value="1"/>
</dbReference>
<dbReference type="GO" id="GO:0000049">
    <property type="term" value="F:tRNA binding"/>
    <property type="evidence" value="ECO:0007669"/>
    <property type="project" value="UniProtKB-KW"/>
</dbReference>
<comment type="subcellular location">
    <subcellularLocation>
        <location evidence="9">Cytoplasm</location>
    </subcellularLocation>
</comment>
<feature type="binding site" evidence="9">
    <location>
        <position position="35"/>
    </location>
    <ligand>
        <name>ATP</name>
        <dbReference type="ChEBI" id="CHEBI:30616"/>
    </ligand>
</feature>
<comment type="function">
    <text evidence="9">Catalyzes the 2-thiolation of uridine at the wobble position (U34) of tRNA, leading to the formation of s(2)U34.</text>
</comment>
<keyword evidence="9" id="KW-0963">Cytoplasm</keyword>
<comment type="catalytic activity">
    <reaction evidence="8 9">
        <text>S-sulfanyl-L-cysteinyl-[protein] + uridine(34) in tRNA + AH2 + ATP = 2-thiouridine(34) in tRNA + L-cysteinyl-[protein] + A + AMP + diphosphate + H(+)</text>
        <dbReference type="Rhea" id="RHEA:47032"/>
        <dbReference type="Rhea" id="RHEA-COMP:10131"/>
        <dbReference type="Rhea" id="RHEA-COMP:11726"/>
        <dbReference type="Rhea" id="RHEA-COMP:11727"/>
        <dbReference type="Rhea" id="RHEA-COMP:11728"/>
        <dbReference type="ChEBI" id="CHEBI:13193"/>
        <dbReference type="ChEBI" id="CHEBI:15378"/>
        <dbReference type="ChEBI" id="CHEBI:17499"/>
        <dbReference type="ChEBI" id="CHEBI:29950"/>
        <dbReference type="ChEBI" id="CHEBI:30616"/>
        <dbReference type="ChEBI" id="CHEBI:33019"/>
        <dbReference type="ChEBI" id="CHEBI:61963"/>
        <dbReference type="ChEBI" id="CHEBI:65315"/>
        <dbReference type="ChEBI" id="CHEBI:87170"/>
        <dbReference type="ChEBI" id="CHEBI:456215"/>
        <dbReference type="EC" id="2.8.1.13"/>
    </reaction>
</comment>
<evidence type="ECO:0000259" key="11">
    <source>
        <dbReference type="Pfam" id="PF20259"/>
    </source>
</evidence>
<proteinExistence type="inferred from homology"/>
<dbReference type="Pfam" id="PF20259">
    <property type="entry name" value="tRNA_Me_trans_M"/>
    <property type="match status" value="1"/>
</dbReference>
<dbReference type="EMBL" id="MFLN01000006">
    <property type="protein sequence ID" value="OGG67518.1"/>
    <property type="molecule type" value="Genomic_DNA"/>
</dbReference>
<evidence type="ECO:0000256" key="7">
    <source>
        <dbReference type="ARBA" id="ARBA00023157"/>
    </source>
</evidence>
<feature type="binding site" evidence="9">
    <location>
        <begin position="9"/>
        <end position="16"/>
    </location>
    <ligand>
        <name>ATP</name>
        <dbReference type="ChEBI" id="CHEBI:30616"/>
    </ligand>
</feature>
<dbReference type="InterPro" id="IPR046885">
    <property type="entry name" value="MnmA-like_C"/>
</dbReference>
<dbReference type="AlphaFoldDB" id="A0A1F6E1I4"/>
<feature type="active site" description="Nucleophile" evidence="9">
    <location>
        <position position="98"/>
    </location>
</feature>
<evidence type="ECO:0000256" key="6">
    <source>
        <dbReference type="ARBA" id="ARBA00022884"/>
    </source>
</evidence>
<keyword evidence="5 9" id="KW-0067">ATP-binding</keyword>
<dbReference type="EC" id="2.8.1.13" evidence="9"/>
<accession>A0A1F6E1I4</accession>
<keyword evidence="7" id="KW-1015">Disulfide bond</keyword>
<evidence type="ECO:0000256" key="5">
    <source>
        <dbReference type="ARBA" id="ARBA00022840"/>
    </source>
</evidence>
<evidence type="ECO:0000256" key="4">
    <source>
        <dbReference type="ARBA" id="ARBA00022741"/>
    </source>
</evidence>
<evidence type="ECO:0000256" key="9">
    <source>
        <dbReference type="HAMAP-Rule" id="MF_00144"/>
    </source>
</evidence>
<evidence type="ECO:0000313" key="12">
    <source>
        <dbReference type="EMBL" id="OGG67518.1"/>
    </source>
</evidence>
<protein>
    <recommendedName>
        <fullName evidence="9">tRNA-specific 2-thiouridylase MnmA</fullName>
        <ecNumber evidence="9">2.8.1.13</ecNumber>
    </recommendedName>
</protein>
<evidence type="ECO:0000256" key="8">
    <source>
        <dbReference type="ARBA" id="ARBA00051542"/>
    </source>
</evidence>
<gene>
    <name evidence="9" type="primary">mnmA</name>
    <name evidence="12" type="ORF">A3C21_00190</name>
</gene>
<feature type="region of interest" description="Interaction with tRNA" evidence="9">
    <location>
        <begin position="146"/>
        <end position="148"/>
    </location>
</feature>
<keyword evidence="1 9" id="KW-0820">tRNA-binding</keyword>
<keyword evidence="2 9" id="KW-0808">Transferase</keyword>
<dbReference type="GO" id="GO:0005524">
    <property type="term" value="F:ATP binding"/>
    <property type="evidence" value="ECO:0007669"/>
    <property type="project" value="UniProtKB-KW"/>
</dbReference>
<dbReference type="Pfam" id="PF03054">
    <property type="entry name" value="tRNA_Me_trans"/>
    <property type="match status" value="1"/>
</dbReference>
<evidence type="ECO:0000256" key="1">
    <source>
        <dbReference type="ARBA" id="ARBA00022555"/>
    </source>
</evidence>